<evidence type="ECO:0000313" key="3">
    <source>
        <dbReference type="EMBL" id="GAA0159641.1"/>
    </source>
</evidence>
<dbReference type="PANTHER" id="PTHR47165">
    <property type="entry name" value="OS03G0429900 PROTEIN"/>
    <property type="match status" value="1"/>
</dbReference>
<sequence length="309" mass="34646">MGAVIAFEEPTNIVVDGKLKKIQRFTFVDMEMIPICITLWEEMTDIQGPVLMEAMNSRAAVVAKRLSFTKYNGISLASKNSSSFIINPPIEEALNLKSWIESKTDEEIQAMLVDQTVTQSKQRVDEGSEPIYTVAELQNITKPGDYWMRGFLQIHEEEQKLYYLACSNCFSKISAHKEGISYECYNCNKEVTAVPRSLVVMSASDGTGMIKIAAIGSIADKILQTTAVNISRLSNLDQYYDLDTIISDFNEKVFLMLLRRSFGKQNEHQRKMLLVGYFDDTNSSTSSQSGSNPSSIQPSEYSSFPISPL</sequence>
<evidence type="ECO:0000259" key="2">
    <source>
        <dbReference type="Pfam" id="PF08646"/>
    </source>
</evidence>
<reference evidence="3 4" key="1">
    <citation type="submission" date="2024-01" db="EMBL/GenBank/DDBJ databases">
        <title>The complete chloroplast genome sequence of Lithospermum erythrorhizon: insights into the phylogenetic relationship among Boraginaceae species and the maternal lineages of purple gromwells.</title>
        <authorList>
            <person name="Okada T."/>
            <person name="Watanabe K."/>
        </authorList>
    </citation>
    <scope>NUCLEOTIDE SEQUENCE [LARGE SCALE GENOMIC DNA]</scope>
</reference>
<gene>
    <name evidence="3" type="ORF">LIER_16367</name>
</gene>
<dbReference type="AlphaFoldDB" id="A0AAV3Q8B4"/>
<proteinExistence type="predicted"/>
<feature type="domain" description="Replication factor A C-terminal" evidence="2">
    <location>
        <begin position="157"/>
        <end position="283"/>
    </location>
</feature>
<name>A0AAV3Q8B4_LITER</name>
<evidence type="ECO:0000256" key="1">
    <source>
        <dbReference type="SAM" id="MobiDB-lite"/>
    </source>
</evidence>
<dbReference type="SUPFAM" id="SSF50249">
    <property type="entry name" value="Nucleic acid-binding proteins"/>
    <property type="match status" value="2"/>
</dbReference>
<dbReference type="Gene3D" id="2.40.50.140">
    <property type="entry name" value="Nucleic acid-binding proteins"/>
    <property type="match status" value="2"/>
</dbReference>
<dbReference type="PANTHER" id="PTHR47165:SF4">
    <property type="entry name" value="OS03G0429900 PROTEIN"/>
    <property type="match status" value="1"/>
</dbReference>
<accession>A0AAV3Q8B4</accession>
<dbReference type="EMBL" id="BAABME010003649">
    <property type="protein sequence ID" value="GAA0159641.1"/>
    <property type="molecule type" value="Genomic_DNA"/>
</dbReference>
<feature type="compositionally biased region" description="Low complexity" evidence="1">
    <location>
        <begin position="284"/>
        <end position="299"/>
    </location>
</feature>
<protein>
    <recommendedName>
        <fullName evidence="2">Replication factor A C-terminal domain-containing protein</fullName>
    </recommendedName>
</protein>
<feature type="region of interest" description="Disordered" evidence="1">
    <location>
        <begin position="284"/>
        <end position="309"/>
    </location>
</feature>
<dbReference type="Proteomes" id="UP001454036">
    <property type="component" value="Unassembled WGS sequence"/>
</dbReference>
<dbReference type="Pfam" id="PF08646">
    <property type="entry name" value="Rep_fac-A_C"/>
    <property type="match status" value="1"/>
</dbReference>
<feature type="compositionally biased region" description="Polar residues" evidence="1">
    <location>
        <begin position="300"/>
        <end position="309"/>
    </location>
</feature>
<dbReference type="InterPro" id="IPR012340">
    <property type="entry name" value="NA-bd_OB-fold"/>
</dbReference>
<evidence type="ECO:0000313" key="4">
    <source>
        <dbReference type="Proteomes" id="UP001454036"/>
    </source>
</evidence>
<keyword evidence="4" id="KW-1185">Reference proteome</keyword>
<comment type="caution">
    <text evidence="3">The sequence shown here is derived from an EMBL/GenBank/DDBJ whole genome shotgun (WGS) entry which is preliminary data.</text>
</comment>
<dbReference type="InterPro" id="IPR013955">
    <property type="entry name" value="Rep_factor-A_C"/>
</dbReference>
<organism evidence="3 4">
    <name type="scientific">Lithospermum erythrorhizon</name>
    <name type="common">Purple gromwell</name>
    <name type="synonym">Lithospermum officinale var. erythrorhizon</name>
    <dbReference type="NCBI Taxonomy" id="34254"/>
    <lineage>
        <taxon>Eukaryota</taxon>
        <taxon>Viridiplantae</taxon>
        <taxon>Streptophyta</taxon>
        <taxon>Embryophyta</taxon>
        <taxon>Tracheophyta</taxon>
        <taxon>Spermatophyta</taxon>
        <taxon>Magnoliopsida</taxon>
        <taxon>eudicotyledons</taxon>
        <taxon>Gunneridae</taxon>
        <taxon>Pentapetalae</taxon>
        <taxon>asterids</taxon>
        <taxon>lamiids</taxon>
        <taxon>Boraginales</taxon>
        <taxon>Boraginaceae</taxon>
        <taxon>Boraginoideae</taxon>
        <taxon>Lithospermeae</taxon>
        <taxon>Lithospermum</taxon>
    </lineage>
</organism>